<protein>
    <submittedName>
        <fullName evidence="1">Uncharacterized protein</fullName>
    </submittedName>
</protein>
<proteinExistence type="predicted"/>
<dbReference type="OrthoDB" id="7806791at2"/>
<dbReference type="EMBL" id="AP014704">
    <property type="protein sequence ID" value="BAQ45492.1"/>
    <property type="molecule type" value="Genomic_DNA"/>
</dbReference>
<dbReference type="RefSeq" id="WP_060846811.1">
    <property type="nucleotide sequence ID" value="NZ_AP014704.1"/>
</dbReference>
<dbReference type="KEGG" id="maqu:Maq22A_c11135"/>
<dbReference type="AlphaFoldDB" id="A0A0C6FEX6"/>
<dbReference type="SUPFAM" id="SSF63829">
    <property type="entry name" value="Calcium-dependent phosphotriesterase"/>
    <property type="match status" value="1"/>
</dbReference>
<dbReference type="STRING" id="270351.Maq22A_c11135"/>
<name>A0A0C6FEX6_9HYPH</name>
<evidence type="ECO:0000313" key="2">
    <source>
        <dbReference type="Proteomes" id="UP000061432"/>
    </source>
</evidence>
<sequence>MQDIQEIGDSLFACGDGLQFYRRSRYGDGTWHCLAPDLRQPPGTPASAYCIMPRINGPHERAVYAVGQRGSIYFWNGETVRKLDCPVRSTLIDIHVESDDAIWICGGDGTLLKGNHRTGFRLCPGTGLGTTLFQRMTMYDGTLYLAASGGDPFGLFTYRDGRIAPVRTGLQPEIADPHFVDSAHGVLWAMSIKDIVRFDGHAWERIDFPGHPPIR</sequence>
<reference evidence="1 2" key="1">
    <citation type="journal article" date="2015" name="Genome Announc.">
        <title>Complete Genome Sequence of Methylobacterium aquaticum Strain 22A, Isolated from Racomitrium japonicum Moss.</title>
        <authorList>
            <person name="Tani A."/>
            <person name="Ogura Y."/>
            <person name="Hayashi T."/>
            <person name="Kimbara K."/>
        </authorList>
    </citation>
    <scope>NUCLEOTIDE SEQUENCE [LARGE SCALE GENOMIC DNA]</scope>
    <source>
        <strain evidence="1 2">MA-22A</strain>
    </source>
</reference>
<accession>A0A0C6FEX6</accession>
<organism evidence="1 2">
    <name type="scientific">Methylobacterium aquaticum</name>
    <dbReference type="NCBI Taxonomy" id="270351"/>
    <lineage>
        <taxon>Bacteria</taxon>
        <taxon>Pseudomonadati</taxon>
        <taxon>Pseudomonadota</taxon>
        <taxon>Alphaproteobacteria</taxon>
        <taxon>Hyphomicrobiales</taxon>
        <taxon>Methylobacteriaceae</taxon>
        <taxon>Methylobacterium</taxon>
    </lineage>
</organism>
<dbReference type="Proteomes" id="UP000061432">
    <property type="component" value="Chromosome"/>
</dbReference>
<evidence type="ECO:0000313" key="1">
    <source>
        <dbReference type="EMBL" id="BAQ45492.1"/>
    </source>
</evidence>
<dbReference type="PATRIC" id="fig|270351.10.peg.2148"/>
<gene>
    <name evidence="1" type="ORF">Maq22A_c11135</name>
</gene>
<reference evidence="2" key="2">
    <citation type="submission" date="2015-01" db="EMBL/GenBank/DDBJ databases">
        <title>Complete genome sequence of Methylobacterium aquaticum strain 22A.</title>
        <authorList>
            <person name="Tani A."/>
            <person name="Ogura Y."/>
            <person name="Hayashi T."/>
        </authorList>
    </citation>
    <scope>NUCLEOTIDE SEQUENCE [LARGE SCALE GENOMIC DNA]</scope>
    <source>
        <strain evidence="2">MA-22A</strain>
    </source>
</reference>